<evidence type="ECO:0000256" key="1">
    <source>
        <dbReference type="SAM" id="Phobius"/>
    </source>
</evidence>
<accession>A0A0K2U8L8</accession>
<reference evidence="2" key="1">
    <citation type="submission" date="2014-05" db="EMBL/GenBank/DDBJ databases">
        <authorList>
            <person name="Chronopoulou M."/>
        </authorList>
    </citation>
    <scope>NUCLEOTIDE SEQUENCE</scope>
    <source>
        <tissue evidence="2">Whole organism</tissue>
    </source>
</reference>
<name>A0A0K2U8L8_LEPSM</name>
<organism evidence="2">
    <name type="scientific">Lepeophtheirus salmonis</name>
    <name type="common">Salmon louse</name>
    <name type="synonym">Caligus salmonis</name>
    <dbReference type="NCBI Taxonomy" id="72036"/>
    <lineage>
        <taxon>Eukaryota</taxon>
        <taxon>Metazoa</taxon>
        <taxon>Ecdysozoa</taxon>
        <taxon>Arthropoda</taxon>
        <taxon>Crustacea</taxon>
        <taxon>Multicrustacea</taxon>
        <taxon>Hexanauplia</taxon>
        <taxon>Copepoda</taxon>
        <taxon>Siphonostomatoida</taxon>
        <taxon>Caligidae</taxon>
        <taxon>Lepeophtheirus</taxon>
    </lineage>
</organism>
<sequence length="52" mass="6111">MRQNLLKEKLPPEKMEMLVYMNAMLITSGLLICEASELTIIFFLIKNNDVYF</sequence>
<protein>
    <submittedName>
        <fullName evidence="2">Uncharacterized protein</fullName>
    </submittedName>
</protein>
<dbReference type="AlphaFoldDB" id="A0A0K2U8L8"/>
<feature type="transmembrane region" description="Helical" evidence="1">
    <location>
        <begin position="20"/>
        <end position="45"/>
    </location>
</feature>
<keyword evidence="1" id="KW-1133">Transmembrane helix</keyword>
<evidence type="ECO:0000313" key="2">
    <source>
        <dbReference type="EMBL" id="CDW34390.1"/>
    </source>
</evidence>
<keyword evidence="1" id="KW-0812">Transmembrane</keyword>
<dbReference type="EMBL" id="HACA01017029">
    <property type="protein sequence ID" value="CDW34390.1"/>
    <property type="molecule type" value="Transcribed_RNA"/>
</dbReference>
<proteinExistence type="predicted"/>
<keyword evidence="1" id="KW-0472">Membrane</keyword>